<accession>A0A2T7NTI9</accession>
<dbReference type="EMBL" id="PZQS01000009">
    <property type="protein sequence ID" value="PVD24463.1"/>
    <property type="molecule type" value="Genomic_DNA"/>
</dbReference>
<evidence type="ECO:0000313" key="2">
    <source>
        <dbReference type="EMBL" id="PVD24463.1"/>
    </source>
</evidence>
<protein>
    <submittedName>
        <fullName evidence="2">Uncharacterized protein</fullName>
    </submittedName>
</protein>
<sequence>MRAITKVRGQVRGGRIALPATSLSSDTQSYGPWVPGLDVDRLRQDAAMVFLPSPGCLTLVHLSSPEVATAYATQEAKISQISISILLSALSTKLKVQARASPKRQRRATLTAEQQAPPGGQDNE</sequence>
<keyword evidence="3" id="KW-1185">Reference proteome</keyword>
<feature type="region of interest" description="Disordered" evidence="1">
    <location>
        <begin position="98"/>
        <end position="124"/>
    </location>
</feature>
<evidence type="ECO:0000256" key="1">
    <source>
        <dbReference type="SAM" id="MobiDB-lite"/>
    </source>
</evidence>
<dbReference type="Proteomes" id="UP000245119">
    <property type="component" value="Linkage Group LG9"/>
</dbReference>
<evidence type="ECO:0000313" key="3">
    <source>
        <dbReference type="Proteomes" id="UP000245119"/>
    </source>
</evidence>
<gene>
    <name evidence="2" type="ORF">C0Q70_14946</name>
</gene>
<name>A0A2T7NTI9_POMCA</name>
<proteinExistence type="predicted"/>
<comment type="caution">
    <text evidence="2">The sequence shown here is derived from an EMBL/GenBank/DDBJ whole genome shotgun (WGS) entry which is preliminary data.</text>
</comment>
<reference evidence="2 3" key="1">
    <citation type="submission" date="2018-04" db="EMBL/GenBank/DDBJ databases">
        <title>The genome of golden apple snail Pomacea canaliculata provides insight into stress tolerance and invasive adaptation.</title>
        <authorList>
            <person name="Liu C."/>
            <person name="Liu B."/>
            <person name="Ren Y."/>
            <person name="Zhang Y."/>
            <person name="Wang H."/>
            <person name="Li S."/>
            <person name="Jiang F."/>
            <person name="Yin L."/>
            <person name="Zhang G."/>
            <person name="Qian W."/>
            <person name="Fan W."/>
        </authorList>
    </citation>
    <scope>NUCLEOTIDE SEQUENCE [LARGE SCALE GENOMIC DNA]</scope>
    <source>
        <strain evidence="2">SZHN2017</strain>
        <tissue evidence="2">Muscle</tissue>
    </source>
</reference>
<organism evidence="2 3">
    <name type="scientific">Pomacea canaliculata</name>
    <name type="common">Golden apple snail</name>
    <dbReference type="NCBI Taxonomy" id="400727"/>
    <lineage>
        <taxon>Eukaryota</taxon>
        <taxon>Metazoa</taxon>
        <taxon>Spiralia</taxon>
        <taxon>Lophotrochozoa</taxon>
        <taxon>Mollusca</taxon>
        <taxon>Gastropoda</taxon>
        <taxon>Caenogastropoda</taxon>
        <taxon>Architaenioglossa</taxon>
        <taxon>Ampullarioidea</taxon>
        <taxon>Ampullariidae</taxon>
        <taxon>Pomacea</taxon>
    </lineage>
</organism>
<dbReference type="AlphaFoldDB" id="A0A2T7NTI9"/>